<dbReference type="EMBL" id="CATOUU010000720">
    <property type="protein sequence ID" value="CAI9943910.1"/>
    <property type="molecule type" value="Genomic_DNA"/>
</dbReference>
<evidence type="ECO:0000313" key="4">
    <source>
        <dbReference type="Proteomes" id="UP001642409"/>
    </source>
</evidence>
<keyword evidence="1" id="KW-0175">Coiled coil</keyword>
<accession>A0AA86PZA6</accession>
<feature type="coiled-coil region" evidence="1">
    <location>
        <begin position="407"/>
        <end position="452"/>
    </location>
</feature>
<dbReference type="Gene3D" id="2.160.20.110">
    <property type="match status" value="1"/>
</dbReference>
<comment type="caution">
    <text evidence="2">The sequence shown here is derived from an EMBL/GenBank/DDBJ whole genome shotgun (WGS) entry which is preliminary data.</text>
</comment>
<proteinExistence type="predicted"/>
<reference evidence="3 4" key="2">
    <citation type="submission" date="2024-07" db="EMBL/GenBank/DDBJ databases">
        <authorList>
            <person name="Akdeniz Z."/>
        </authorList>
    </citation>
    <scope>NUCLEOTIDE SEQUENCE [LARGE SCALE GENOMIC DNA]</scope>
</reference>
<dbReference type="EMBL" id="CAXDID020000135">
    <property type="protein sequence ID" value="CAL6036902.1"/>
    <property type="molecule type" value="Genomic_DNA"/>
</dbReference>
<organism evidence="2">
    <name type="scientific">Hexamita inflata</name>
    <dbReference type="NCBI Taxonomy" id="28002"/>
    <lineage>
        <taxon>Eukaryota</taxon>
        <taxon>Metamonada</taxon>
        <taxon>Diplomonadida</taxon>
        <taxon>Hexamitidae</taxon>
        <taxon>Hexamitinae</taxon>
        <taxon>Hexamita</taxon>
    </lineage>
</organism>
<keyword evidence="4" id="KW-1185">Reference proteome</keyword>
<name>A0AA86PZA6_9EUKA</name>
<protein>
    <submittedName>
        <fullName evidence="2">Uncharacterized protein</fullName>
    </submittedName>
</protein>
<dbReference type="Proteomes" id="UP001642409">
    <property type="component" value="Unassembled WGS sequence"/>
</dbReference>
<reference evidence="2" key="1">
    <citation type="submission" date="2023-06" db="EMBL/GenBank/DDBJ databases">
        <authorList>
            <person name="Kurt Z."/>
        </authorList>
    </citation>
    <scope>NUCLEOTIDE SEQUENCE</scope>
</reference>
<sequence>MLSSIIIFKQLQSKTQQCFNNILVDNNQYSYCQKLSSLNKVNLNDEIYLTQKASNINLFIYTNATQQAQIDVSVHNVQVDAFALFGFSINSQIIIDSNINISVEFQVMSGALLCGNCDVKVQKCNLVFIASGQQISGLVVESKLCFIVQQSFIQFRITSMNSSGFTNVIKQPNIAFKIDECKLSGSNLMHSGNNGYIASNIHVSIQLQISQLQICVDQTQRFGQDSVKLDITGEYIQCNICENQSVVYGLCGEELKYSENVNGMYQCMYPFEYVYNQCICATGYLLNNTKCINVVESIKNISDSIDSTADLLQILGKNIQKQLDIVDKSVFNNVTDIEKRILSNYSKSDSNLHQNTSILDNRIRGNITLIQNDISTTQNVADQKLQFNTSALDQRIFNNVSALNISVVAAKSDLQQLSTNVQKMNRSIVNELTDVHQNLSSVNNTIQTLENNVSAISTDILALDSRILGNTTILQNNIKANSSVLEQYIMQNATVLDWRIYYNVTQLNTSIHNNIIDINNSLSKLTQINVQRQSVIDDLIKQINCKKNYGYSMVNGSCVQVTCTIQGQQSINGICQCASVNAVVQADSCVCPINSQVIGIVCVCTINGQIMQNEQCICSTQGAIVVNNACTCGVNGINISNTCSCPTNSSLVNGVCTCDKIVGQQIVSGLCQCPSDQIVINNLCKQTLYVIQNSLFECRQDVFTTTFDILTITSQITTSSNFSTGYVFGASTVIQNAFIDVLDNIYATTVYPLFLSQNSFANLKIQIGTQSLNSGSLLLSSSSVSINQMNIISRSGSQLTVNSAQQLNILMQSSLTGTNINNLLLNLSFAPSTGNIILISNINNILNISGYQVVGTYISTGTVAMIGLSINSAIVNVNKVSFKPTVFNVGNCSAYLVVNVSTSTLHINNFSVIIGNNSDFQLIDSISSTSYDDYYSFGGILACINGNIVINVNNIILDSYLKFNTKYIAYSGILVGQNRKSNSSSITIQNVCLQQTITSITLQLQYFGIIGINTGNVSINNINIIFSIQGAILQQLQQQLQYFGIIGYQNKESVYVEVINLKTSVNVSSSSGYYVGSIFGIEYALNCSIQNTSVIGGNISSRSTDNVGGFIGFITKNITIINSQIQQMIILGQNYVGGFVGRLYKGAQLHLLNSNIQFVHILSTGSDVGIVASSNAVYFKSSSSIQIQVNGVQKNDCAVLSNSQRGC</sequence>
<evidence type="ECO:0000256" key="1">
    <source>
        <dbReference type="SAM" id="Coils"/>
    </source>
</evidence>
<dbReference type="AlphaFoldDB" id="A0AA86PZA6"/>
<gene>
    <name evidence="2" type="ORF">HINF_LOCUS31555</name>
    <name evidence="3" type="ORF">HINF_LOCUS36633</name>
</gene>
<evidence type="ECO:0000313" key="3">
    <source>
        <dbReference type="EMBL" id="CAL6036902.1"/>
    </source>
</evidence>
<evidence type="ECO:0000313" key="2">
    <source>
        <dbReference type="EMBL" id="CAI9943910.1"/>
    </source>
</evidence>